<gene>
    <name evidence="2" type="ORF">CR205_12610</name>
</gene>
<dbReference type="EMBL" id="PDOF01000002">
    <property type="protein sequence ID" value="PYZ96548.1"/>
    <property type="molecule type" value="Genomic_DNA"/>
</dbReference>
<accession>A0A2W0HSH9</accession>
<dbReference type="InterPro" id="IPR025930">
    <property type="entry name" value="NETI"/>
</dbReference>
<comment type="caution">
    <text evidence="2">The sequence shown here is derived from an EMBL/GenBank/DDBJ whole genome shotgun (WGS) entry which is preliminary data.</text>
</comment>
<dbReference type="Pfam" id="PF14044">
    <property type="entry name" value="NETI"/>
    <property type="match status" value="1"/>
</dbReference>
<evidence type="ECO:0000313" key="3">
    <source>
        <dbReference type="Proteomes" id="UP000248066"/>
    </source>
</evidence>
<proteinExistence type="predicted"/>
<reference evidence="2 3" key="1">
    <citation type="submission" date="2017-10" db="EMBL/GenBank/DDBJ databases">
        <title>Bacillus sp. nov., a halophilic bacterium isolated from a Yangshapao Lake.</title>
        <authorList>
            <person name="Wang H."/>
        </authorList>
    </citation>
    <scope>NUCLEOTIDE SEQUENCE [LARGE SCALE GENOMIC DNA]</scope>
    <source>
        <strain evidence="2 3">YSP-3</strain>
    </source>
</reference>
<feature type="region of interest" description="Disordered" evidence="1">
    <location>
        <begin position="1"/>
        <end position="27"/>
    </location>
</feature>
<organism evidence="2 3">
    <name type="scientific">Alteribacter lacisalsi</name>
    <dbReference type="NCBI Taxonomy" id="2045244"/>
    <lineage>
        <taxon>Bacteria</taxon>
        <taxon>Bacillati</taxon>
        <taxon>Bacillota</taxon>
        <taxon>Bacilli</taxon>
        <taxon>Bacillales</taxon>
        <taxon>Bacillaceae</taxon>
        <taxon>Alteribacter</taxon>
    </lineage>
</organism>
<keyword evidence="3" id="KW-1185">Reference proteome</keyword>
<evidence type="ECO:0000256" key="1">
    <source>
        <dbReference type="SAM" id="MobiDB-lite"/>
    </source>
</evidence>
<name>A0A2W0HSH9_9BACI</name>
<dbReference type="OrthoDB" id="2354098at2"/>
<dbReference type="AlphaFoldDB" id="A0A2W0HSH9"/>
<dbReference type="RefSeq" id="WP_110520344.1">
    <property type="nucleotide sequence ID" value="NZ_PDOF01000002.1"/>
</dbReference>
<protein>
    <recommendedName>
        <fullName evidence="4">NETI motif-containing protein</fullName>
    </recommendedName>
</protein>
<evidence type="ECO:0000313" key="2">
    <source>
        <dbReference type="EMBL" id="PYZ96548.1"/>
    </source>
</evidence>
<evidence type="ECO:0008006" key="4">
    <source>
        <dbReference type="Google" id="ProtNLM"/>
    </source>
</evidence>
<feature type="compositionally biased region" description="Low complexity" evidence="1">
    <location>
        <begin position="10"/>
        <end position="23"/>
    </location>
</feature>
<dbReference type="Proteomes" id="UP000248066">
    <property type="component" value="Unassembled WGS sequence"/>
</dbReference>
<sequence length="89" mass="9925">MAKKKKNRKTAAAGKENKAAPAGKKAKFTVEDGETVDQCLQRMTAAGYTPVRRMEEPVLMEVNRNGKMEVEVSHQKIVFEGKKTEEKST</sequence>